<dbReference type="Proteomes" id="UP000064243">
    <property type="component" value="Unassembled WGS sequence"/>
</dbReference>
<dbReference type="RefSeq" id="WP_059757001.1">
    <property type="nucleotide sequence ID" value="NZ_LDUG01000034.1"/>
</dbReference>
<reference evidence="6 7" key="1">
    <citation type="journal article" date="2015" name="Appl. Environ. Microbiol.">
        <title>Aerobic and Anaerobic Thiosulfate Oxidation by a Cold-Adapted, Subglacial Chemoautotroph.</title>
        <authorList>
            <person name="Harrold Z.R."/>
            <person name="Skidmore M.L."/>
            <person name="Hamilton T.L."/>
            <person name="Desch L."/>
            <person name="Amada K."/>
            <person name="van Gelder W."/>
            <person name="Glover K."/>
            <person name="Roden E.E."/>
            <person name="Boyd E.S."/>
        </authorList>
    </citation>
    <scope>NUCLEOTIDE SEQUENCE [LARGE SCALE GENOMIC DNA]</scope>
    <source>
        <strain evidence="6 7">RG</strain>
    </source>
</reference>
<dbReference type="OrthoDB" id="8525418at2"/>
<proteinExistence type="inferred from homology"/>
<evidence type="ECO:0000259" key="5">
    <source>
        <dbReference type="Pfam" id="PF16331"/>
    </source>
</evidence>
<feature type="signal peptide" evidence="2">
    <location>
        <begin position="1"/>
        <end position="20"/>
    </location>
</feature>
<evidence type="ECO:0000256" key="1">
    <source>
        <dbReference type="ARBA" id="ARBA00022729"/>
    </source>
</evidence>
<keyword evidence="2" id="KW-0131">Cell cycle</keyword>
<protein>
    <recommendedName>
        <fullName evidence="2">Cell division coordinator CpoB</fullName>
    </recommendedName>
</protein>
<dbReference type="InterPro" id="IPR034706">
    <property type="entry name" value="CpoB"/>
</dbReference>
<dbReference type="Pfam" id="PF16331">
    <property type="entry name" value="TolA_bind_tri"/>
    <property type="match status" value="1"/>
</dbReference>
<organism evidence="6 7">
    <name type="scientific">Thiobacillus denitrificans</name>
    <dbReference type="NCBI Taxonomy" id="36861"/>
    <lineage>
        <taxon>Bacteria</taxon>
        <taxon>Pseudomonadati</taxon>
        <taxon>Pseudomonadota</taxon>
        <taxon>Betaproteobacteria</taxon>
        <taxon>Nitrosomonadales</taxon>
        <taxon>Thiobacillaceae</taxon>
        <taxon>Thiobacillus</taxon>
    </lineage>
</organism>
<feature type="domain" description="YbgF trimerisation" evidence="5">
    <location>
        <begin position="40"/>
        <end position="111"/>
    </location>
</feature>
<feature type="compositionally biased region" description="Low complexity" evidence="3">
    <location>
        <begin position="112"/>
        <end position="142"/>
    </location>
</feature>
<gene>
    <name evidence="2" type="primary">cpoB</name>
    <name evidence="6" type="ORF">ABW22_12160</name>
</gene>
<feature type="region of interest" description="Disordered" evidence="3">
    <location>
        <begin position="110"/>
        <end position="144"/>
    </location>
</feature>
<dbReference type="AlphaFoldDB" id="A0A119CV40"/>
<dbReference type="HAMAP" id="MF_02066">
    <property type="entry name" value="CpoB"/>
    <property type="match status" value="1"/>
</dbReference>
<dbReference type="NCBIfam" id="TIGR02795">
    <property type="entry name" value="tol_pal_ybgF"/>
    <property type="match status" value="1"/>
</dbReference>
<dbReference type="InterPro" id="IPR011990">
    <property type="entry name" value="TPR-like_helical_dom_sf"/>
</dbReference>
<keyword evidence="7" id="KW-1185">Reference proteome</keyword>
<dbReference type="EMBL" id="LDUG01000034">
    <property type="protein sequence ID" value="KVW94609.1"/>
    <property type="molecule type" value="Genomic_DNA"/>
</dbReference>
<dbReference type="InterPro" id="IPR039565">
    <property type="entry name" value="BamD-like"/>
</dbReference>
<dbReference type="Pfam" id="PF13525">
    <property type="entry name" value="YfiO"/>
    <property type="match status" value="1"/>
</dbReference>
<sequence length="266" mass="28542" precursor="true">MRRDALILACAFALAPPAWAVSNAELARQVQALQQLTGELDARLGRLEGAVQQNPQLLGLLNEVEMLKAEIARLRGQAEVQVHQLDTLGKRQNDLYADLDQRIADLAKAGQPAPAVDPAPAVEGAQPAAPAAAGDPPQAADPLVESRSYEDALKQFREANYASAIAGFNGFLKAYPTSALAANAQYWIGYSYYVLKDYKTALAHQQKLVAAYPASAKVPDALLNIATNQIALDKLDDARKTLENLVAKYPGTPAATFAVRRLATLK</sequence>
<dbReference type="GO" id="GO:0030288">
    <property type="term" value="C:outer membrane-bounded periplasmic space"/>
    <property type="evidence" value="ECO:0007669"/>
    <property type="project" value="UniProtKB-UniRule"/>
</dbReference>
<dbReference type="Gene3D" id="1.20.5.110">
    <property type="match status" value="1"/>
</dbReference>
<evidence type="ECO:0000313" key="7">
    <source>
        <dbReference type="Proteomes" id="UP000064243"/>
    </source>
</evidence>
<dbReference type="InterPro" id="IPR014162">
    <property type="entry name" value="CpoB_C"/>
</dbReference>
<name>A0A119CV40_THIDE</name>
<feature type="chain" id="PRO_5009985788" description="Cell division coordinator CpoB" evidence="2">
    <location>
        <begin position="21"/>
        <end position="266"/>
    </location>
</feature>
<keyword evidence="2" id="KW-0132">Cell division</keyword>
<dbReference type="GO" id="GO:0070206">
    <property type="term" value="P:protein trimerization"/>
    <property type="evidence" value="ECO:0007669"/>
    <property type="project" value="InterPro"/>
</dbReference>
<comment type="caution">
    <text evidence="6">The sequence shown here is derived from an EMBL/GenBank/DDBJ whole genome shotgun (WGS) entry which is preliminary data.</text>
</comment>
<evidence type="ECO:0000256" key="2">
    <source>
        <dbReference type="HAMAP-Rule" id="MF_02066"/>
    </source>
</evidence>
<dbReference type="Gene3D" id="1.25.40.10">
    <property type="entry name" value="Tetratricopeptide repeat domain"/>
    <property type="match status" value="1"/>
</dbReference>
<feature type="domain" description="Outer membrane lipoprotein BamD-like" evidence="4">
    <location>
        <begin position="146"/>
        <end position="266"/>
    </location>
</feature>
<evidence type="ECO:0000259" key="4">
    <source>
        <dbReference type="Pfam" id="PF13525"/>
    </source>
</evidence>
<evidence type="ECO:0000256" key="3">
    <source>
        <dbReference type="SAM" id="MobiDB-lite"/>
    </source>
</evidence>
<dbReference type="InterPro" id="IPR032519">
    <property type="entry name" value="YbgF_tri"/>
</dbReference>
<comment type="subcellular location">
    <subcellularLocation>
        <location evidence="2">Periplasm</location>
    </subcellularLocation>
</comment>
<dbReference type="PATRIC" id="fig|36861.3.peg.2210"/>
<evidence type="ECO:0000313" key="6">
    <source>
        <dbReference type="EMBL" id="KVW94609.1"/>
    </source>
</evidence>
<dbReference type="SUPFAM" id="SSF48452">
    <property type="entry name" value="TPR-like"/>
    <property type="match status" value="1"/>
</dbReference>
<comment type="similarity">
    <text evidence="2">Belongs to the CpoB family.</text>
</comment>
<dbReference type="GO" id="GO:0043093">
    <property type="term" value="P:FtsZ-dependent cytokinesis"/>
    <property type="evidence" value="ECO:0007669"/>
    <property type="project" value="UniProtKB-UniRule"/>
</dbReference>
<keyword evidence="2" id="KW-0574">Periplasm</keyword>
<accession>A0A119CV40</accession>
<keyword evidence="1 2" id="KW-0732">Signal</keyword>
<comment type="function">
    <text evidence="2">Mediates coordination of peptidoglycan synthesis and outer membrane constriction during cell division.</text>
</comment>